<organism evidence="2 3">
    <name type="scientific">Caulobacter phage Lullwater</name>
    <dbReference type="NCBI Taxonomy" id="2024607"/>
    <lineage>
        <taxon>Viruses</taxon>
        <taxon>Duplodnaviria</taxon>
        <taxon>Heunggongvirae</taxon>
        <taxon>Uroviricota</taxon>
        <taxon>Caudoviricetes</taxon>
        <taxon>Autographivirales</taxon>
        <taxon>Autonotataviridae</taxon>
        <taxon>Lullwatervirus</taxon>
        <taxon>Lullwatervirus lullwater</taxon>
    </lineage>
</organism>
<dbReference type="Proteomes" id="UP000229812">
    <property type="component" value="Segment"/>
</dbReference>
<sequence>MKKTLYGPLLALFVVLVAALGGGLWAWKASRDLSTARSEVSRLTAENLTLAKGREADDKAANTQAKGYKAAGEQAAKRQEKLEKAIEANPDWANQPIPSDVLDSLR</sequence>
<name>A0A291LC59_9CAUD</name>
<keyword evidence="3" id="KW-1185">Reference proteome</keyword>
<feature type="region of interest" description="Disordered" evidence="1">
    <location>
        <begin position="52"/>
        <end position="74"/>
    </location>
</feature>
<proteinExistence type="predicted"/>
<evidence type="ECO:0000256" key="1">
    <source>
        <dbReference type="SAM" id="MobiDB-lite"/>
    </source>
</evidence>
<feature type="region of interest" description="Disordered" evidence="1">
    <location>
        <begin position="86"/>
        <end position="106"/>
    </location>
</feature>
<reference evidence="3" key="1">
    <citation type="submission" date="2017-08" db="EMBL/GenBank/DDBJ databases">
        <title>A subgroup of T7-like phages that infect Caulobacter.</title>
        <authorList>
            <person name="Nguyen D."/>
            <person name="Ely B."/>
        </authorList>
    </citation>
    <scope>NUCLEOTIDE SEQUENCE [LARGE SCALE GENOMIC DNA]</scope>
</reference>
<gene>
    <name evidence="2" type="ORF">Lull_051</name>
</gene>
<evidence type="ECO:0000313" key="3">
    <source>
        <dbReference type="Proteomes" id="UP000229812"/>
    </source>
</evidence>
<dbReference type="EMBL" id="MF621978">
    <property type="protein sequence ID" value="ATI16358.1"/>
    <property type="molecule type" value="Genomic_DNA"/>
</dbReference>
<protein>
    <submittedName>
        <fullName evidence="2">I-spanin</fullName>
    </submittedName>
</protein>
<evidence type="ECO:0000313" key="2">
    <source>
        <dbReference type="EMBL" id="ATI16358.1"/>
    </source>
</evidence>
<accession>A0A291LC59</accession>